<name>A0ABU2AGE1_9BURK</name>
<organism evidence="2 3">
    <name type="scientific">Roseateles asaccharophilus</name>
    <dbReference type="NCBI Taxonomy" id="582607"/>
    <lineage>
        <taxon>Bacteria</taxon>
        <taxon>Pseudomonadati</taxon>
        <taxon>Pseudomonadota</taxon>
        <taxon>Betaproteobacteria</taxon>
        <taxon>Burkholderiales</taxon>
        <taxon>Sphaerotilaceae</taxon>
        <taxon>Roseateles</taxon>
    </lineage>
</organism>
<evidence type="ECO:0000313" key="2">
    <source>
        <dbReference type="EMBL" id="MDR7336272.1"/>
    </source>
</evidence>
<dbReference type="EMBL" id="JAVDXV010000017">
    <property type="protein sequence ID" value="MDR7336272.1"/>
    <property type="molecule type" value="Genomic_DNA"/>
</dbReference>
<sequence length="309" mass="34465">MSKSTLPFDFNDGFSTDALAYGLDDFYFLQAGSPGRSLMLRRSPHPLPGPAEFSISDPMHVASMAMYGAILLPFNKADALRAIDEDGAFTRRVDARLTSLQRLIEARQDELLPFGYRVMFTPPSRGSKSEEEAPPGTVSRADFKLPAPPEVAQLLDEYERAEAYIESKPSGRMNRYAAEFLHSDIAKLLRFVEQVDAVAASWGFVDYRTLVQPDRFIARLLEAPTASDAHARALHSVSAHRDFFRTRPPIETALFARAMAGEFEDFSFEIPPEGLTLVYREGAEVRRELLADSYLDAFGVLRASGALRF</sequence>
<keyword evidence="3" id="KW-1185">Reference proteome</keyword>
<comment type="caution">
    <text evidence="2">The sequence shown here is derived from an EMBL/GenBank/DDBJ whole genome shotgun (WGS) entry which is preliminary data.</text>
</comment>
<proteinExistence type="predicted"/>
<accession>A0ABU2AGE1</accession>
<reference evidence="2 3" key="1">
    <citation type="submission" date="2023-07" db="EMBL/GenBank/DDBJ databases">
        <title>Sorghum-associated microbial communities from plants grown in Nebraska, USA.</title>
        <authorList>
            <person name="Schachtman D."/>
        </authorList>
    </citation>
    <scope>NUCLEOTIDE SEQUENCE [LARGE SCALE GENOMIC DNA]</scope>
    <source>
        <strain evidence="2 3">BE316</strain>
    </source>
</reference>
<evidence type="ECO:0000256" key="1">
    <source>
        <dbReference type="SAM" id="MobiDB-lite"/>
    </source>
</evidence>
<gene>
    <name evidence="2" type="ORF">J2X21_005448</name>
</gene>
<feature type="region of interest" description="Disordered" evidence="1">
    <location>
        <begin position="122"/>
        <end position="142"/>
    </location>
</feature>
<evidence type="ECO:0000313" key="3">
    <source>
        <dbReference type="Proteomes" id="UP001180825"/>
    </source>
</evidence>
<protein>
    <submittedName>
        <fullName evidence="2">Uncharacterized protein</fullName>
    </submittedName>
</protein>
<dbReference type="Proteomes" id="UP001180825">
    <property type="component" value="Unassembled WGS sequence"/>
</dbReference>
<dbReference type="RefSeq" id="WP_310333277.1">
    <property type="nucleotide sequence ID" value="NZ_JAVDXV010000017.1"/>
</dbReference>